<gene>
    <name evidence="2" type="ORF">V8G54_034345</name>
</gene>
<keyword evidence="3" id="KW-1185">Reference proteome</keyword>
<evidence type="ECO:0000256" key="1">
    <source>
        <dbReference type="ARBA" id="ARBA00006974"/>
    </source>
</evidence>
<dbReference type="EMBL" id="CP144691">
    <property type="protein sequence ID" value="WVY95257.1"/>
    <property type="molecule type" value="Genomic_DNA"/>
</dbReference>
<dbReference type="AlphaFoldDB" id="A0AAQ3MQA9"/>
<sequence>MGTTVLDRTSTKDPLITVVTKIGRSRVKVSGEAHVTPLPASTKQQSHSHTLGAFSLFSFELFPETLTNIQTSFLYIVFAVMGGSGEKRVKGFQGKRGVPKGFLAIKVGQGEDQQRFVVPVIYFNHPLFMQLLKEAEEEYGFDQKGTITIPCHVEQFRNVRGIIDSEKSLLHHNHARCFGF</sequence>
<dbReference type="Proteomes" id="UP001374535">
    <property type="component" value="Chromosome 10"/>
</dbReference>
<proteinExistence type="inferred from homology"/>
<dbReference type="PANTHER" id="PTHR31374">
    <property type="entry name" value="AUXIN-INDUCED PROTEIN-LIKE-RELATED"/>
    <property type="match status" value="1"/>
</dbReference>
<dbReference type="GO" id="GO:0009733">
    <property type="term" value="P:response to auxin"/>
    <property type="evidence" value="ECO:0007669"/>
    <property type="project" value="InterPro"/>
</dbReference>
<organism evidence="2 3">
    <name type="scientific">Vigna mungo</name>
    <name type="common">Black gram</name>
    <name type="synonym">Phaseolus mungo</name>
    <dbReference type="NCBI Taxonomy" id="3915"/>
    <lineage>
        <taxon>Eukaryota</taxon>
        <taxon>Viridiplantae</taxon>
        <taxon>Streptophyta</taxon>
        <taxon>Embryophyta</taxon>
        <taxon>Tracheophyta</taxon>
        <taxon>Spermatophyta</taxon>
        <taxon>Magnoliopsida</taxon>
        <taxon>eudicotyledons</taxon>
        <taxon>Gunneridae</taxon>
        <taxon>Pentapetalae</taxon>
        <taxon>rosids</taxon>
        <taxon>fabids</taxon>
        <taxon>Fabales</taxon>
        <taxon>Fabaceae</taxon>
        <taxon>Papilionoideae</taxon>
        <taxon>50 kb inversion clade</taxon>
        <taxon>NPAAA clade</taxon>
        <taxon>indigoferoid/millettioid clade</taxon>
        <taxon>Phaseoleae</taxon>
        <taxon>Vigna</taxon>
    </lineage>
</organism>
<protein>
    <submittedName>
        <fullName evidence="2">Uncharacterized protein</fullName>
    </submittedName>
</protein>
<accession>A0AAQ3MQA9</accession>
<evidence type="ECO:0000313" key="3">
    <source>
        <dbReference type="Proteomes" id="UP001374535"/>
    </source>
</evidence>
<comment type="similarity">
    <text evidence="1">Belongs to the ARG7 family.</text>
</comment>
<evidence type="ECO:0000313" key="2">
    <source>
        <dbReference type="EMBL" id="WVY95257.1"/>
    </source>
</evidence>
<name>A0AAQ3MQA9_VIGMU</name>
<dbReference type="Pfam" id="PF02519">
    <property type="entry name" value="Auxin_inducible"/>
    <property type="match status" value="1"/>
</dbReference>
<dbReference type="PANTHER" id="PTHR31374:SF29">
    <property type="entry name" value="SAUR-LIKE AUXIN-RESPONSIVE PROTEIN FAMILY"/>
    <property type="match status" value="1"/>
</dbReference>
<reference evidence="2 3" key="1">
    <citation type="journal article" date="2023" name="Life. Sci Alliance">
        <title>Evolutionary insights into 3D genome organization and epigenetic landscape of Vigna mungo.</title>
        <authorList>
            <person name="Junaid A."/>
            <person name="Singh B."/>
            <person name="Bhatia S."/>
        </authorList>
    </citation>
    <scope>NUCLEOTIDE SEQUENCE [LARGE SCALE GENOMIC DNA]</scope>
    <source>
        <strain evidence="2">Urdbean</strain>
    </source>
</reference>
<dbReference type="InterPro" id="IPR003676">
    <property type="entry name" value="SAUR_fam"/>
</dbReference>